<feature type="region of interest" description="Disordered" evidence="2">
    <location>
        <begin position="140"/>
        <end position="161"/>
    </location>
</feature>
<dbReference type="AlphaFoldDB" id="A0A8T0TVV1"/>
<dbReference type="GO" id="GO:0010150">
    <property type="term" value="P:leaf senescence"/>
    <property type="evidence" value="ECO:0007669"/>
    <property type="project" value="UniProtKB-ARBA"/>
</dbReference>
<comment type="caution">
    <text evidence="3">The sequence shown here is derived from an EMBL/GenBank/DDBJ whole genome shotgun (WGS) entry which is preliminary data.</text>
</comment>
<sequence length="250" mass="25853">MSPCAPVKATVVQESDSLELRGLRCKKRETTSPSFLPISRSRRSMAPASPRRCRVSSSAQPTSTSHAGAPPHRRRSAVLVIPGADAMDRLLLSRPPLPVAAHAAAGADGDLLELDVLWPASASASPAVGLGLLAALPEDEGKKKKRAAGGAPARSAARPVPEAAGLAASGIARSAPVRIPSEPARRGRWAQAGAGGSGEDAGEAMVPPHEIVARRAAAHSSVLEGAGRTLKGRDLRRVRNAVLRRTGFLD</sequence>
<protein>
    <submittedName>
        <fullName evidence="3">Uncharacterized protein</fullName>
    </submittedName>
</protein>
<feature type="region of interest" description="Disordered" evidence="2">
    <location>
        <begin position="31"/>
        <end position="73"/>
    </location>
</feature>
<reference evidence="3" key="1">
    <citation type="submission" date="2020-05" db="EMBL/GenBank/DDBJ databases">
        <title>WGS assembly of Panicum virgatum.</title>
        <authorList>
            <person name="Lovell J.T."/>
            <person name="Jenkins J."/>
            <person name="Shu S."/>
            <person name="Juenger T.E."/>
            <person name="Schmutz J."/>
        </authorList>
    </citation>
    <scope>NUCLEOTIDE SEQUENCE</scope>
    <source>
        <strain evidence="3">AP13</strain>
    </source>
</reference>
<evidence type="ECO:0000256" key="1">
    <source>
        <dbReference type="ARBA" id="ARBA00034773"/>
    </source>
</evidence>
<dbReference type="PANTHER" id="PTHR33083:SF122">
    <property type="entry name" value="EXPRESSED PROTEIN"/>
    <property type="match status" value="1"/>
</dbReference>
<name>A0A8T0TVV1_PANVG</name>
<keyword evidence="4" id="KW-1185">Reference proteome</keyword>
<accession>A0A8T0TVV1</accession>
<comment type="similarity">
    <text evidence="1">Belongs to the senescence regulator S40 family.</text>
</comment>
<feature type="compositionally biased region" description="Low complexity" evidence="2">
    <location>
        <begin position="148"/>
        <end position="161"/>
    </location>
</feature>
<feature type="compositionally biased region" description="Polar residues" evidence="2">
    <location>
        <begin position="55"/>
        <end position="66"/>
    </location>
</feature>
<gene>
    <name evidence="3" type="ORF">PVAP13_3NG019200</name>
</gene>
<dbReference type="EMBL" id="CM029042">
    <property type="protein sequence ID" value="KAG2614920.1"/>
    <property type="molecule type" value="Genomic_DNA"/>
</dbReference>
<evidence type="ECO:0000256" key="2">
    <source>
        <dbReference type="SAM" id="MobiDB-lite"/>
    </source>
</evidence>
<organism evidence="3 4">
    <name type="scientific">Panicum virgatum</name>
    <name type="common">Blackwell switchgrass</name>
    <dbReference type="NCBI Taxonomy" id="38727"/>
    <lineage>
        <taxon>Eukaryota</taxon>
        <taxon>Viridiplantae</taxon>
        <taxon>Streptophyta</taxon>
        <taxon>Embryophyta</taxon>
        <taxon>Tracheophyta</taxon>
        <taxon>Spermatophyta</taxon>
        <taxon>Magnoliopsida</taxon>
        <taxon>Liliopsida</taxon>
        <taxon>Poales</taxon>
        <taxon>Poaceae</taxon>
        <taxon>PACMAD clade</taxon>
        <taxon>Panicoideae</taxon>
        <taxon>Panicodae</taxon>
        <taxon>Paniceae</taxon>
        <taxon>Panicinae</taxon>
        <taxon>Panicum</taxon>
        <taxon>Panicum sect. Hiantes</taxon>
    </lineage>
</organism>
<dbReference type="Proteomes" id="UP000823388">
    <property type="component" value="Chromosome 3N"/>
</dbReference>
<evidence type="ECO:0000313" key="3">
    <source>
        <dbReference type="EMBL" id="KAG2614920.1"/>
    </source>
</evidence>
<dbReference type="InterPro" id="IPR007608">
    <property type="entry name" value="Senescence_reg_S40"/>
</dbReference>
<proteinExistence type="inferred from homology"/>
<dbReference type="Pfam" id="PF04520">
    <property type="entry name" value="Senescence_reg"/>
    <property type="match status" value="1"/>
</dbReference>
<dbReference type="PANTHER" id="PTHR33083">
    <property type="entry name" value="EXPRESSED PROTEIN"/>
    <property type="match status" value="1"/>
</dbReference>
<evidence type="ECO:0000313" key="4">
    <source>
        <dbReference type="Proteomes" id="UP000823388"/>
    </source>
</evidence>
<feature type="region of interest" description="Disordered" evidence="2">
    <location>
        <begin position="177"/>
        <end position="204"/>
    </location>
</feature>